<gene>
    <name evidence="1" type="ORF">PCORN_05171</name>
</gene>
<dbReference type="STRING" id="1265820.PCORN_05171"/>
<keyword evidence="2" id="KW-1185">Reference proteome</keyword>
<evidence type="ECO:0000313" key="2">
    <source>
        <dbReference type="Proteomes" id="UP000019254"/>
    </source>
</evidence>
<accession>W7C2X9</accession>
<organism evidence="1 2">
    <name type="scientific">Listeria cornellensis FSL F6-0969</name>
    <dbReference type="NCBI Taxonomy" id="1265820"/>
    <lineage>
        <taxon>Bacteria</taxon>
        <taxon>Bacillati</taxon>
        <taxon>Bacillota</taxon>
        <taxon>Bacilli</taxon>
        <taxon>Bacillales</taxon>
        <taxon>Listeriaceae</taxon>
        <taxon>Listeria</taxon>
    </lineage>
</organism>
<dbReference type="RefSeq" id="WP_051999253.1">
    <property type="nucleotide sequence ID" value="NZ_AODE01000011.1"/>
</dbReference>
<proteinExistence type="predicted"/>
<sequence length="183" mass="20131">MASGITIRQNTFTINGDIPTYYKTLIDVREKTETIGGKLTYFGTSLVTVTGNKITSKNVKQIVAGTPIRKLPVVDTLYIGQNTLNAKPFQKIGGYLDTVIQLPTYKKGIISGGIMRSFTDTSTKTIQLRDTTGKALTKPITLKTGPLVNFTLKPIYSPKPKVLWITNKVGTKSVTKKVPLYLF</sequence>
<name>W7C2X9_9LIST</name>
<dbReference type="EMBL" id="AODE01000011">
    <property type="protein sequence ID" value="EUJ31422.1"/>
    <property type="molecule type" value="Genomic_DNA"/>
</dbReference>
<dbReference type="PATRIC" id="fig|1265820.5.peg.1015"/>
<evidence type="ECO:0000313" key="1">
    <source>
        <dbReference type="EMBL" id="EUJ31422.1"/>
    </source>
</evidence>
<dbReference type="AlphaFoldDB" id="W7C2X9"/>
<protein>
    <submittedName>
        <fullName evidence="1">Uncharacterized protein</fullName>
    </submittedName>
</protein>
<comment type="caution">
    <text evidence="1">The sequence shown here is derived from an EMBL/GenBank/DDBJ whole genome shotgun (WGS) entry which is preliminary data.</text>
</comment>
<reference evidence="1 2" key="1">
    <citation type="journal article" date="2014" name="Int. J. Syst. Evol. Microbiol.">
        <title>Listeria floridensis sp. nov., Listeria aquatica sp. nov., Listeria cornellensis sp. nov., Listeria riparia sp. nov. and Listeria grandensis sp. nov., from agricultural and natural environments.</title>
        <authorList>
            <person name="den Bakker H.C."/>
            <person name="Warchocki S."/>
            <person name="Wright E.M."/>
            <person name="Allred A.F."/>
            <person name="Ahlstrom C."/>
            <person name="Manuel C.S."/>
            <person name="Stasiewicz M.J."/>
            <person name="Burrell A."/>
            <person name="Roof S."/>
            <person name="Strawn L."/>
            <person name="Fortes E.D."/>
            <person name="Nightingale K.K."/>
            <person name="Kephart D."/>
            <person name="Wiedmann M."/>
        </authorList>
    </citation>
    <scope>NUCLEOTIDE SEQUENCE [LARGE SCALE GENOMIC DNA]</scope>
    <source>
        <strain evidence="2">FSL F6-969</strain>
    </source>
</reference>
<dbReference type="OrthoDB" id="9825973at2"/>
<dbReference type="Proteomes" id="UP000019254">
    <property type="component" value="Unassembled WGS sequence"/>
</dbReference>